<comment type="caution">
    <text evidence="2">The sequence shown here is derived from an EMBL/GenBank/DDBJ whole genome shotgun (WGS) entry which is preliminary data.</text>
</comment>
<evidence type="ECO:0000313" key="2">
    <source>
        <dbReference type="EMBL" id="KXO11615.1"/>
    </source>
</evidence>
<protein>
    <submittedName>
        <fullName evidence="2">Uncharacterized protein</fullName>
    </submittedName>
</protein>
<dbReference type="EMBL" id="LOCO01000002">
    <property type="protein sequence ID" value="KXO11615.1"/>
    <property type="molecule type" value="Genomic_DNA"/>
</dbReference>
<keyword evidence="3" id="KW-1185">Reference proteome</keyword>
<dbReference type="AlphaFoldDB" id="A0A137SGQ0"/>
<dbReference type="Proteomes" id="UP000070282">
    <property type="component" value="Unassembled WGS sequence"/>
</dbReference>
<accession>A0A137SGQ0</accession>
<organism evidence="2 3">
    <name type="scientific">Marinobacter excellens LAMA 842</name>
    <dbReference type="NCBI Taxonomy" id="1306954"/>
    <lineage>
        <taxon>Bacteria</taxon>
        <taxon>Pseudomonadati</taxon>
        <taxon>Pseudomonadota</taxon>
        <taxon>Gammaproteobacteria</taxon>
        <taxon>Pseudomonadales</taxon>
        <taxon>Marinobacteraceae</taxon>
        <taxon>Marinobacter</taxon>
    </lineage>
</organism>
<name>A0A137SGQ0_9GAMM</name>
<proteinExistence type="predicted"/>
<evidence type="ECO:0000313" key="3">
    <source>
        <dbReference type="Proteomes" id="UP000070282"/>
    </source>
</evidence>
<reference evidence="3" key="1">
    <citation type="submission" date="2015-12" db="EMBL/GenBank/DDBJ databases">
        <authorList>
            <person name="Lima A."/>
            <person name="Farahani Zayas N."/>
            <person name="Castro Da Silva M.A."/>
            <person name="Cabral A."/>
            <person name="Pessatti M.L."/>
        </authorList>
    </citation>
    <scope>NUCLEOTIDE SEQUENCE [LARGE SCALE GENOMIC DNA]</scope>
    <source>
        <strain evidence="3">LAMA 842</strain>
    </source>
</reference>
<gene>
    <name evidence="2" type="ORF">J122_484</name>
</gene>
<feature type="region of interest" description="Disordered" evidence="1">
    <location>
        <begin position="31"/>
        <end position="54"/>
    </location>
</feature>
<evidence type="ECO:0000256" key="1">
    <source>
        <dbReference type="SAM" id="MobiDB-lite"/>
    </source>
</evidence>
<sequence length="54" mass="5873">MSAISRGGRQGFRYHCSQPVGCRRLGATASSLRVRHDRPGRRYPATAQSQAISG</sequence>